<name>A0A0C2ZS29_9AGAM</name>
<dbReference type="AlphaFoldDB" id="A0A0C2ZS29"/>
<keyword evidence="2" id="KW-1185">Reference proteome</keyword>
<organism evidence="1 2">
    <name type="scientific">Scleroderma citrinum Foug A</name>
    <dbReference type="NCBI Taxonomy" id="1036808"/>
    <lineage>
        <taxon>Eukaryota</taxon>
        <taxon>Fungi</taxon>
        <taxon>Dikarya</taxon>
        <taxon>Basidiomycota</taxon>
        <taxon>Agaricomycotina</taxon>
        <taxon>Agaricomycetes</taxon>
        <taxon>Agaricomycetidae</taxon>
        <taxon>Boletales</taxon>
        <taxon>Sclerodermatineae</taxon>
        <taxon>Sclerodermataceae</taxon>
        <taxon>Scleroderma</taxon>
    </lineage>
</organism>
<feature type="non-terminal residue" evidence="1">
    <location>
        <position position="67"/>
    </location>
</feature>
<proteinExistence type="predicted"/>
<reference evidence="1 2" key="1">
    <citation type="submission" date="2014-04" db="EMBL/GenBank/DDBJ databases">
        <authorList>
            <consortium name="DOE Joint Genome Institute"/>
            <person name="Kuo A."/>
            <person name="Kohler A."/>
            <person name="Nagy L.G."/>
            <person name="Floudas D."/>
            <person name="Copeland A."/>
            <person name="Barry K.W."/>
            <person name="Cichocki N."/>
            <person name="Veneault-Fourrey C."/>
            <person name="LaButti K."/>
            <person name="Lindquist E.A."/>
            <person name="Lipzen A."/>
            <person name="Lundell T."/>
            <person name="Morin E."/>
            <person name="Murat C."/>
            <person name="Sun H."/>
            <person name="Tunlid A."/>
            <person name="Henrissat B."/>
            <person name="Grigoriev I.V."/>
            <person name="Hibbett D.S."/>
            <person name="Martin F."/>
            <person name="Nordberg H.P."/>
            <person name="Cantor M.N."/>
            <person name="Hua S.X."/>
        </authorList>
    </citation>
    <scope>NUCLEOTIDE SEQUENCE [LARGE SCALE GENOMIC DNA]</scope>
    <source>
        <strain evidence="1 2">Foug A</strain>
    </source>
</reference>
<evidence type="ECO:0000313" key="1">
    <source>
        <dbReference type="EMBL" id="KIM64338.1"/>
    </source>
</evidence>
<gene>
    <name evidence="1" type="ORF">SCLCIDRAFT_85283</name>
</gene>
<protein>
    <submittedName>
        <fullName evidence="1">Uncharacterized protein</fullName>
    </submittedName>
</protein>
<accession>A0A0C2ZS29</accession>
<sequence>MSATMVFSIAEIARMIFAFLEDDKKSLFSLVFCNRAASETALDVLWAKLDSIEPLIPFIPGGLLEAS</sequence>
<dbReference type="OrthoDB" id="2794631at2759"/>
<dbReference type="EMBL" id="KN822029">
    <property type="protein sequence ID" value="KIM64338.1"/>
    <property type="molecule type" value="Genomic_DNA"/>
</dbReference>
<reference evidence="2" key="2">
    <citation type="submission" date="2015-01" db="EMBL/GenBank/DDBJ databases">
        <title>Evolutionary Origins and Diversification of the Mycorrhizal Mutualists.</title>
        <authorList>
            <consortium name="DOE Joint Genome Institute"/>
            <consortium name="Mycorrhizal Genomics Consortium"/>
            <person name="Kohler A."/>
            <person name="Kuo A."/>
            <person name="Nagy L.G."/>
            <person name="Floudas D."/>
            <person name="Copeland A."/>
            <person name="Barry K.W."/>
            <person name="Cichocki N."/>
            <person name="Veneault-Fourrey C."/>
            <person name="LaButti K."/>
            <person name="Lindquist E.A."/>
            <person name="Lipzen A."/>
            <person name="Lundell T."/>
            <person name="Morin E."/>
            <person name="Murat C."/>
            <person name="Riley R."/>
            <person name="Ohm R."/>
            <person name="Sun H."/>
            <person name="Tunlid A."/>
            <person name="Henrissat B."/>
            <person name="Grigoriev I.V."/>
            <person name="Hibbett D.S."/>
            <person name="Martin F."/>
        </authorList>
    </citation>
    <scope>NUCLEOTIDE SEQUENCE [LARGE SCALE GENOMIC DNA]</scope>
    <source>
        <strain evidence="2">Foug A</strain>
    </source>
</reference>
<dbReference type="InParanoid" id="A0A0C2ZS29"/>
<evidence type="ECO:0000313" key="2">
    <source>
        <dbReference type="Proteomes" id="UP000053989"/>
    </source>
</evidence>
<dbReference type="HOGENOM" id="CLU_2801119_0_0_1"/>
<dbReference type="Proteomes" id="UP000053989">
    <property type="component" value="Unassembled WGS sequence"/>
</dbReference>